<dbReference type="CDD" id="cd08153">
    <property type="entry name" value="srpA_like"/>
    <property type="match status" value="1"/>
</dbReference>
<keyword evidence="3" id="KW-1185">Reference proteome</keyword>
<dbReference type="PANTHER" id="PTHR11465:SF62">
    <property type="entry name" value="CATALASE T"/>
    <property type="match status" value="1"/>
</dbReference>
<dbReference type="GO" id="GO:0005777">
    <property type="term" value="C:peroxisome"/>
    <property type="evidence" value="ECO:0007669"/>
    <property type="project" value="TreeGrafter"/>
</dbReference>
<dbReference type="OrthoDB" id="2379805at2759"/>
<dbReference type="PIRSF" id="PIRSF000296">
    <property type="entry name" value="SrpA"/>
    <property type="match status" value="1"/>
</dbReference>
<dbReference type="Gene3D" id="1.20.1280.120">
    <property type="match status" value="1"/>
</dbReference>
<dbReference type="InterPro" id="IPR011614">
    <property type="entry name" value="Catalase_core"/>
</dbReference>
<dbReference type="GO" id="GO:0005739">
    <property type="term" value="C:mitochondrion"/>
    <property type="evidence" value="ECO:0007669"/>
    <property type="project" value="TreeGrafter"/>
</dbReference>
<dbReference type="GO" id="GO:0042744">
    <property type="term" value="P:hydrogen peroxide catabolic process"/>
    <property type="evidence" value="ECO:0007669"/>
    <property type="project" value="TreeGrafter"/>
</dbReference>
<proteinExistence type="predicted"/>
<evidence type="ECO:0000313" key="3">
    <source>
        <dbReference type="Proteomes" id="UP000660729"/>
    </source>
</evidence>
<organism evidence="2 3">
    <name type="scientific">Pseudocercospora fuligena</name>
    <dbReference type="NCBI Taxonomy" id="685502"/>
    <lineage>
        <taxon>Eukaryota</taxon>
        <taxon>Fungi</taxon>
        <taxon>Dikarya</taxon>
        <taxon>Ascomycota</taxon>
        <taxon>Pezizomycotina</taxon>
        <taxon>Dothideomycetes</taxon>
        <taxon>Dothideomycetidae</taxon>
        <taxon>Mycosphaerellales</taxon>
        <taxon>Mycosphaerellaceae</taxon>
        <taxon>Pseudocercospora</taxon>
    </lineage>
</organism>
<dbReference type="InterPro" id="IPR020835">
    <property type="entry name" value="Catalase_sf"/>
</dbReference>
<dbReference type="GO" id="GO:0004096">
    <property type="term" value="F:catalase activity"/>
    <property type="evidence" value="ECO:0007669"/>
    <property type="project" value="InterPro"/>
</dbReference>
<dbReference type="GO" id="GO:0020037">
    <property type="term" value="F:heme binding"/>
    <property type="evidence" value="ECO:0007669"/>
    <property type="project" value="InterPro"/>
</dbReference>
<reference evidence="2" key="1">
    <citation type="submission" date="2020-04" db="EMBL/GenBank/DDBJ databases">
        <title>Draft genome resource of the tomato pathogen Pseudocercospora fuligena.</title>
        <authorList>
            <person name="Zaccaron A."/>
        </authorList>
    </citation>
    <scope>NUCLEOTIDE SEQUENCE</scope>
    <source>
        <strain evidence="2">PF001</strain>
    </source>
</reference>
<dbReference type="Proteomes" id="UP000660729">
    <property type="component" value="Unassembled WGS sequence"/>
</dbReference>
<dbReference type="GO" id="GO:0042542">
    <property type="term" value="P:response to hydrogen peroxide"/>
    <property type="evidence" value="ECO:0007669"/>
    <property type="project" value="TreeGrafter"/>
</dbReference>
<keyword evidence="2" id="KW-0560">Oxidoreductase</keyword>
<keyword evidence="2" id="KW-0575">Peroxidase</keyword>
<dbReference type="EMBL" id="JABCIY010000329">
    <property type="protein sequence ID" value="KAF7185449.1"/>
    <property type="molecule type" value="Genomic_DNA"/>
</dbReference>
<dbReference type="InterPro" id="IPR018028">
    <property type="entry name" value="Catalase"/>
</dbReference>
<feature type="domain" description="Catalase core" evidence="1">
    <location>
        <begin position="3"/>
        <end position="312"/>
    </location>
</feature>
<accession>A0A8H6R6S5</accession>
<dbReference type="InterPro" id="IPR024168">
    <property type="entry name" value="Catalase_SrpA-type_pred"/>
</dbReference>
<dbReference type="SMART" id="SM01060">
    <property type="entry name" value="Catalase"/>
    <property type="match status" value="1"/>
</dbReference>
<sequence>MPLTDNTQTLETANALVKGLRGAFNTPEAYRPAHARGRITKGTFTPTPEAASLSKAPHFNNASTPVIARFSNSTGIPNIPDNDNNASPRGIGLRFVLEERPLRRHTDIIAHSTKFFPVKTGEGFLELLGHIGGGTLGEYLPSHPPALAFVQDPKPHPESFATEKFWAVNAFKLVAADGKETFVRYQILPEKYKVLGEEKAKEKSESYLAEELEQRLQSGPAVFKLLAQIAADGDVTDDATKLWPEERKSVELGTIKVDTMEPVEESLKDEKKIIFDPIPRVDGIEPSDDPLLDMRAAIYLLSGRIRRAASMEA</sequence>
<dbReference type="AlphaFoldDB" id="A0A8H6R6S5"/>
<dbReference type="PANTHER" id="PTHR11465">
    <property type="entry name" value="CATALASE"/>
    <property type="match status" value="1"/>
</dbReference>
<name>A0A8H6R6S5_9PEZI</name>
<protein>
    <submittedName>
        <fullName evidence="2">Catalase-related peroxidase</fullName>
    </submittedName>
</protein>
<comment type="caution">
    <text evidence="2">The sequence shown here is derived from an EMBL/GenBank/DDBJ whole genome shotgun (WGS) entry which is preliminary data.</text>
</comment>
<dbReference type="Pfam" id="PF00199">
    <property type="entry name" value="Catalase"/>
    <property type="match status" value="2"/>
</dbReference>
<evidence type="ECO:0000313" key="2">
    <source>
        <dbReference type="EMBL" id="KAF7185449.1"/>
    </source>
</evidence>
<dbReference type="SUPFAM" id="SSF56634">
    <property type="entry name" value="Heme-dependent catalase-like"/>
    <property type="match status" value="1"/>
</dbReference>
<evidence type="ECO:0000259" key="1">
    <source>
        <dbReference type="SMART" id="SM01060"/>
    </source>
</evidence>
<dbReference type="Gene3D" id="2.40.180.10">
    <property type="entry name" value="Catalase core domain"/>
    <property type="match status" value="1"/>
</dbReference>
<gene>
    <name evidence="2" type="ORF">HII31_13222</name>
</gene>
<dbReference type="PROSITE" id="PS51402">
    <property type="entry name" value="CATALASE_3"/>
    <property type="match status" value="1"/>
</dbReference>